<sequence length="207" mass="22344">MDIILLERVEKLGQMGEVVSVKPGFARNYLLPQKKALRATKSNLEQFETQRVQLEAENLERKSEAEKVAEKIDGLKVIIIRQAGESGQLYGSVSNRDIAEAVAEAGFTIDRKQVTMTAVIKTLGMHNVKVVLHPEVSVEVTANVARSAEEAETQAETGAAFNAAELRDAEDAAVAQEIAAEAAESRAEAEAEAEAQAPAEEEDEAKA</sequence>
<feature type="compositionally biased region" description="Low complexity" evidence="9">
    <location>
        <begin position="172"/>
        <end position="182"/>
    </location>
</feature>
<evidence type="ECO:0000256" key="6">
    <source>
        <dbReference type="ARBA" id="ARBA00035292"/>
    </source>
</evidence>
<dbReference type="AlphaFoldDB" id="A0A545TTY9"/>
<feature type="domain" description="Ribosomal protein L9" evidence="10">
    <location>
        <begin position="13"/>
        <end position="40"/>
    </location>
</feature>
<dbReference type="HAMAP" id="MF_00503">
    <property type="entry name" value="Ribosomal_bL9"/>
    <property type="match status" value="1"/>
</dbReference>
<dbReference type="InterPro" id="IPR009027">
    <property type="entry name" value="Ribosomal_bL9/RNase_H1_N"/>
</dbReference>
<evidence type="ECO:0000256" key="8">
    <source>
        <dbReference type="SAM" id="Coils"/>
    </source>
</evidence>
<evidence type="ECO:0000256" key="9">
    <source>
        <dbReference type="SAM" id="MobiDB-lite"/>
    </source>
</evidence>
<evidence type="ECO:0000313" key="12">
    <source>
        <dbReference type="Proteomes" id="UP000315252"/>
    </source>
</evidence>
<dbReference type="InterPro" id="IPR020070">
    <property type="entry name" value="Ribosomal_bL9_N"/>
</dbReference>
<keyword evidence="4 7" id="KW-0689">Ribosomal protein</keyword>
<evidence type="ECO:0000256" key="1">
    <source>
        <dbReference type="ARBA" id="ARBA00010605"/>
    </source>
</evidence>
<dbReference type="GO" id="GO:0003735">
    <property type="term" value="F:structural constituent of ribosome"/>
    <property type="evidence" value="ECO:0007669"/>
    <property type="project" value="InterPro"/>
</dbReference>
<feature type="coiled-coil region" evidence="8">
    <location>
        <begin position="37"/>
        <end position="64"/>
    </location>
</feature>
<dbReference type="InterPro" id="IPR036791">
    <property type="entry name" value="Ribosomal_bL9_C_sf"/>
</dbReference>
<dbReference type="GO" id="GO:0019843">
    <property type="term" value="F:rRNA binding"/>
    <property type="evidence" value="ECO:0007669"/>
    <property type="project" value="UniProtKB-UniRule"/>
</dbReference>
<dbReference type="EMBL" id="VHSH01000003">
    <property type="protein sequence ID" value="TQV80685.1"/>
    <property type="molecule type" value="Genomic_DNA"/>
</dbReference>
<dbReference type="Proteomes" id="UP000315252">
    <property type="component" value="Unassembled WGS sequence"/>
</dbReference>
<comment type="similarity">
    <text evidence="1 7">Belongs to the bacterial ribosomal protein bL9 family.</text>
</comment>
<dbReference type="GO" id="GO:0005840">
    <property type="term" value="C:ribosome"/>
    <property type="evidence" value="ECO:0007669"/>
    <property type="project" value="UniProtKB-KW"/>
</dbReference>
<keyword evidence="8" id="KW-0175">Coiled coil</keyword>
<dbReference type="Pfam" id="PF03948">
    <property type="entry name" value="Ribosomal_L9_C"/>
    <property type="match status" value="1"/>
</dbReference>
<evidence type="ECO:0000256" key="7">
    <source>
        <dbReference type="HAMAP-Rule" id="MF_00503"/>
    </source>
</evidence>
<dbReference type="InterPro" id="IPR036935">
    <property type="entry name" value="Ribosomal_bL9_N_sf"/>
</dbReference>
<evidence type="ECO:0000256" key="3">
    <source>
        <dbReference type="ARBA" id="ARBA00022884"/>
    </source>
</evidence>
<reference evidence="11 12" key="1">
    <citation type="submission" date="2019-06" db="EMBL/GenBank/DDBJ databases">
        <title>Whole genome sequence for Rhodospirillaceae sp. R148.</title>
        <authorList>
            <person name="Wang G."/>
        </authorList>
    </citation>
    <scope>NUCLEOTIDE SEQUENCE [LARGE SCALE GENOMIC DNA]</scope>
    <source>
        <strain evidence="11 12">R148</strain>
    </source>
</reference>
<dbReference type="PANTHER" id="PTHR21368">
    <property type="entry name" value="50S RIBOSOMAL PROTEIN L9"/>
    <property type="match status" value="1"/>
</dbReference>
<keyword evidence="12" id="KW-1185">Reference proteome</keyword>
<dbReference type="PROSITE" id="PS00651">
    <property type="entry name" value="RIBOSOMAL_L9"/>
    <property type="match status" value="1"/>
</dbReference>
<evidence type="ECO:0000259" key="10">
    <source>
        <dbReference type="PROSITE" id="PS00651"/>
    </source>
</evidence>
<accession>A0A545TTY9</accession>
<dbReference type="InterPro" id="IPR020594">
    <property type="entry name" value="Ribosomal_bL9_bac/chp"/>
</dbReference>
<dbReference type="RefSeq" id="WP_142896399.1">
    <property type="nucleotide sequence ID" value="NZ_ML660054.1"/>
</dbReference>
<keyword evidence="2 7" id="KW-0699">rRNA-binding</keyword>
<feature type="region of interest" description="Disordered" evidence="9">
    <location>
        <begin position="172"/>
        <end position="207"/>
    </location>
</feature>
<dbReference type="SUPFAM" id="SSF55653">
    <property type="entry name" value="Ribosomal protein L9 C-domain"/>
    <property type="match status" value="1"/>
</dbReference>
<organism evidence="11 12">
    <name type="scientific">Denitrobaculum tricleocarpae</name>
    <dbReference type="NCBI Taxonomy" id="2591009"/>
    <lineage>
        <taxon>Bacteria</taxon>
        <taxon>Pseudomonadati</taxon>
        <taxon>Pseudomonadota</taxon>
        <taxon>Alphaproteobacteria</taxon>
        <taxon>Rhodospirillales</taxon>
        <taxon>Rhodospirillaceae</taxon>
        <taxon>Denitrobaculum</taxon>
    </lineage>
</organism>
<comment type="function">
    <text evidence="7">Binds to the 23S rRNA.</text>
</comment>
<keyword evidence="5 7" id="KW-0687">Ribonucleoprotein</keyword>
<evidence type="ECO:0000313" key="11">
    <source>
        <dbReference type="EMBL" id="TQV80685.1"/>
    </source>
</evidence>
<dbReference type="Gene3D" id="3.10.430.100">
    <property type="entry name" value="Ribosomal protein L9, C-terminal domain"/>
    <property type="match status" value="1"/>
</dbReference>
<protein>
    <recommendedName>
        <fullName evidence="6 7">Large ribosomal subunit protein bL9</fullName>
    </recommendedName>
</protein>
<proteinExistence type="inferred from homology"/>
<name>A0A545TTY9_9PROT</name>
<evidence type="ECO:0000256" key="4">
    <source>
        <dbReference type="ARBA" id="ARBA00022980"/>
    </source>
</evidence>
<evidence type="ECO:0000256" key="5">
    <source>
        <dbReference type="ARBA" id="ARBA00023274"/>
    </source>
</evidence>
<dbReference type="GO" id="GO:1990904">
    <property type="term" value="C:ribonucleoprotein complex"/>
    <property type="evidence" value="ECO:0007669"/>
    <property type="project" value="UniProtKB-KW"/>
</dbReference>
<dbReference type="InterPro" id="IPR020069">
    <property type="entry name" value="Ribosomal_bL9_C"/>
</dbReference>
<dbReference type="NCBIfam" id="TIGR00158">
    <property type="entry name" value="L9"/>
    <property type="match status" value="1"/>
</dbReference>
<keyword evidence="3 7" id="KW-0694">RNA-binding</keyword>
<comment type="caution">
    <text evidence="11">The sequence shown here is derived from an EMBL/GenBank/DDBJ whole genome shotgun (WGS) entry which is preliminary data.</text>
</comment>
<gene>
    <name evidence="7" type="primary">rplI</name>
    <name evidence="11" type="ORF">FKG95_11045</name>
</gene>
<dbReference type="InterPro" id="IPR000244">
    <property type="entry name" value="Ribosomal_bL9"/>
</dbReference>
<dbReference type="Gene3D" id="3.40.5.10">
    <property type="entry name" value="Ribosomal protein L9, N-terminal domain"/>
    <property type="match status" value="1"/>
</dbReference>
<dbReference type="Pfam" id="PF01281">
    <property type="entry name" value="Ribosomal_L9_N"/>
    <property type="match status" value="1"/>
</dbReference>
<dbReference type="SUPFAM" id="SSF55658">
    <property type="entry name" value="L9 N-domain-like"/>
    <property type="match status" value="1"/>
</dbReference>
<dbReference type="GO" id="GO:0006412">
    <property type="term" value="P:translation"/>
    <property type="evidence" value="ECO:0007669"/>
    <property type="project" value="UniProtKB-UniRule"/>
</dbReference>
<evidence type="ECO:0000256" key="2">
    <source>
        <dbReference type="ARBA" id="ARBA00022730"/>
    </source>
</evidence>
<dbReference type="OrthoDB" id="9788336at2"/>